<accession>A0AAD6RYW1</accession>
<feature type="domain" description="DUF6570" evidence="3">
    <location>
        <begin position="328"/>
        <end position="459"/>
    </location>
</feature>
<keyword evidence="2" id="KW-0732">Signal</keyword>
<evidence type="ECO:0000256" key="2">
    <source>
        <dbReference type="SAM" id="SignalP"/>
    </source>
</evidence>
<dbReference type="Pfam" id="PF20209">
    <property type="entry name" value="DUF6570"/>
    <property type="match status" value="1"/>
</dbReference>
<dbReference type="Proteomes" id="UP001218188">
    <property type="component" value="Unassembled WGS sequence"/>
</dbReference>
<proteinExistence type="predicted"/>
<dbReference type="InterPro" id="IPR046700">
    <property type="entry name" value="DUF6570"/>
</dbReference>
<reference evidence="4" key="1">
    <citation type="submission" date="2023-03" db="EMBL/GenBank/DDBJ databases">
        <title>Massive genome expansion in bonnet fungi (Mycena s.s.) driven by repeated elements and novel gene families across ecological guilds.</title>
        <authorList>
            <consortium name="Lawrence Berkeley National Laboratory"/>
            <person name="Harder C.B."/>
            <person name="Miyauchi S."/>
            <person name="Viragh M."/>
            <person name="Kuo A."/>
            <person name="Thoen E."/>
            <person name="Andreopoulos B."/>
            <person name="Lu D."/>
            <person name="Skrede I."/>
            <person name="Drula E."/>
            <person name="Henrissat B."/>
            <person name="Morin E."/>
            <person name="Kohler A."/>
            <person name="Barry K."/>
            <person name="LaButti K."/>
            <person name="Morin E."/>
            <person name="Salamov A."/>
            <person name="Lipzen A."/>
            <person name="Mereny Z."/>
            <person name="Hegedus B."/>
            <person name="Baldrian P."/>
            <person name="Stursova M."/>
            <person name="Weitz H."/>
            <person name="Taylor A."/>
            <person name="Grigoriev I.V."/>
            <person name="Nagy L.G."/>
            <person name="Martin F."/>
            <person name="Kauserud H."/>
        </authorList>
    </citation>
    <scope>NUCLEOTIDE SEQUENCE</scope>
    <source>
        <strain evidence="4">CBHHK200</strain>
    </source>
</reference>
<feature type="signal peptide" evidence="2">
    <location>
        <begin position="1"/>
        <end position="24"/>
    </location>
</feature>
<gene>
    <name evidence="4" type="ORF">C8F04DRAFT_1199839</name>
</gene>
<evidence type="ECO:0000259" key="3">
    <source>
        <dbReference type="Pfam" id="PF20209"/>
    </source>
</evidence>
<dbReference type="AlphaFoldDB" id="A0AAD6RYW1"/>
<dbReference type="EMBL" id="JARJCM010000375">
    <property type="protein sequence ID" value="KAJ7017850.1"/>
    <property type="molecule type" value="Genomic_DNA"/>
</dbReference>
<organism evidence="4 5">
    <name type="scientific">Mycena alexandri</name>
    <dbReference type="NCBI Taxonomy" id="1745969"/>
    <lineage>
        <taxon>Eukaryota</taxon>
        <taxon>Fungi</taxon>
        <taxon>Dikarya</taxon>
        <taxon>Basidiomycota</taxon>
        <taxon>Agaricomycotina</taxon>
        <taxon>Agaricomycetes</taxon>
        <taxon>Agaricomycetidae</taxon>
        <taxon>Agaricales</taxon>
        <taxon>Marasmiineae</taxon>
        <taxon>Mycenaceae</taxon>
        <taxon>Mycena</taxon>
    </lineage>
</organism>
<name>A0AAD6RYW1_9AGAR</name>
<keyword evidence="5" id="KW-1185">Reference proteome</keyword>
<evidence type="ECO:0000313" key="4">
    <source>
        <dbReference type="EMBL" id="KAJ7017850.1"/>
    </source>
</evidence>
<feature type="region of interest" description="Disordered" evidence="1">
    <location>
        <begin position="480"/>
        <end position="500"/>
    </location>
</feature>
<protein>
    <recommendedName>
        <fullName evidence="3">DUF6570 domain-containing protein</fullName>
    </recommendedName>
</protein>
<evidence type="ECO:0000256" key="1">
    <source>
        <dbReference type="SAM" id="MobiDB-lite"/>
    </source>
</evidence>
<evidence type="ECO:0000313" key="5">
    <source>
        <dbReference type="Proteomes" id="UP001218188"/>
    </source>
</evidence>
<comment type="caution">
    <text evidence="4">The sequence shown here is derived from an EMBL/GenBank/DDBJ whole genome shotgun (WGS) entry which is preliminary data.</text>
</comment>
<sequence>MSVFLLRLAGRHFGLMTFLPCSFALNLATAVLTVENDNADVEFVGGGRPPLTVPASLLTEHTSWSEEPADLKVNQFIYISHLSMGEAKDLVKIHPEYVWRTIPIRELAAFVPRHALFEIARIHGVRTSRNPGISELRLCFDLHRCGRCETYASVFSPNLKQQEDTSNGLTSVDKKKLARMAKQAERKHKRRAVVEPSTARQRKKAKLAALEKAVQRDLIRGSESARVFPPKPPSEKLLCTIAHNFCRDMNPTAFEEAGCAVCGQLAILEELTPLRDLTFPLDILEGDGVTQMERGFNDHEGAQEIEGPVLDLACDSVCVECEEHLSKGVVPPLALANGFWIGPIPEVLQGLSFAEKLLVARIRHNRCLVRVSSGRAKMTGNVIMFSNPILKVYKELPPSRAELEDVLAFIFTGPVQPTPDDFARTPMLVRRNKVADALAWLKINHRDYYDLVISEENLRSYDLAGVPVVVDYKRTELDDGNKLPSELSVPDSENDEGTEIGPCPFTVHGLAGAEYEQMDMQAVKARALDHLMTEGKTLGIGYSAQPESMYDNPQAYPQMFPWLFSYGMGGFENENIVGRISEESHKRKLLLYHDKRFQTDVYFPIVAFNHAQMKSSSTSSFLVAKRAKFPDIAD</sequence>
<feature type="chain" id="PRO_5042023429" description="DUF6570 domain-containing protein" evidence="2">
    <location>
        <begin position="25"/>
        <end position="634"/>
    </location>
</feature>